<dbReference type="Pfam" id="PF02811">
    <property type="entry name" value="PHP"/>
    <property type="match status" value="1"/>
</dbReference>
<dbReference type="InterPro" id="IPR016195">
    <property type="entry name" value="Pol/histidinol_Pase-like"/>
</dbReference>
<comment type="caution">
    <text evidence="2">The sequence shown here is derived from an EMBL/GenBank/DDBJ whole genome shotgun (WGS) entry which is preliminary data.</text>
</comment>
<proteinExistence type="predicted"/>
<dbReference type="RefSeq" id="WP_066240642.1">
    <property type="nucleotide sequence ID" value="NZ_LSGP01000017.1"/>
</dbReference>
<dbReference type="Gene3D" id="3.20.20.140">
    <property type="entry name" value="Metal-dependent hydrolases"/>
    <property type="match status" value="1"/>
</dbReference>
<accession>A0A154BR37</accession>
<reference evidence="2 3" key="1">
    <citation type="submission" date="2016-02" db="EMBL/GenBank/DDBJ databases">
        <title>Anaerosporomusa subterraneum gen. nov., sp. nov., a spore-forming obligate anaerobe isolated from saprolite.</title>
        <authorList>
            <person name="Choi J.K."/>
            <person name="Shah M."/>
            <person name="Yee N."/>
        </authorList>
    </citation>
    <scope>NUCLEOTIDE SEQUENCE [LARGE SCALE GENOMIC DNA]</scope>
    <source>
        <strain evidence="2 3">RU4</strain>
    </source>
</reference>
<feature type="domain" description="Polymerase/histidinol phosphatase N-terminal" evidence="1">
    <location>
        <begin position="3"/>
        <end position="68"/>
    </location>
</feature>
<dbReference type="Gene3D" id="1.10.150.650">
    <property type="match status" value="1"/>
</dbReference>
<dbReference type="SMART" id="SM00481">
    <property type="entry name" value="POLIIIAc"/>
    <property type="match status" value="1"/>
</dbReference>
<keyword evidence="3" id="KW-1185">Reference proteome</keyword>
<protein>
    <submittedName>
        <fullName evidence="2">Histidinol phosphatase</fullName>
    </submittedName>
</protein>
<dbReference type="AlphaFoldDB" id="A0A154BR37"/>
<dbReference type="SUPFAM" id="SSF89550">
    <property type="entry name" value="PHP domain-like"/>
    <property type="match status" value="1"/>
</dbReference>
<dbReference type="GO" id="GO:0035312">
    <property type="term" value="F:5'-3' DNA exonuclease activity"/>
    <property type="evidence" value="ECO:0007669"/>
    <property type="project" value="TreeGrafter"/>
</dbReference>
<dbReference type="OrthoDB" id="9804333at2"/>
<evidence type="ECO:0000259" key="1">
    <source>
        <dbReference type="SMART" id="SM00481"/>
    </source>
</evidence>
<evidence type="ECO:0000313" key="2">
    <source>
        <dbReference type="EMBL" id="KYZ75988.1"/>
    </source>
</evidence>
<dbReference type="CDD" id="cd07438">
    <property type="entry name" value="PHP_HisPPase_AMP"/>
    <property type="match status" value="1"/>
</dbReference>
<name>A0A154BR37_ANASB</name>
<evidence type="ECO:0000313" key="3">
    <source>
        <dbReference type="Proteomes" id="UP000076268"/>
    </source>
</evidence>
<organism evidence="2 3">
    <name type="scientific">Anaerosporomusa subterranea</name>
    <dbReference type="NCBI Taxonomy" id="1794912"/>
    <lineage>
        <taxon>Bacteria</taxon>
        <taxon>Bacillati</taxon>
        <taxon>Bacillota</taxon>
        <taxon>Negativicutes</taxon>
        <taxon>Acetonemataceae</taxon>
        <taxon>Anaerosporomusa</taxon>
    </lineage>
</organism>
<dbReference type="Proteomes" id="UP000076268">
    <property type="component" value="Unassembled WGS sequence"/>
</dbReference>
<dbReference type="EMBL" id="LSGP01000017">
    <property type="protein sequence ID" value="KYZ75988.1"/>
    <property type="molecule type" value="Genomic_DNA"/>
</dbReference>
<dbReference type="PANTHER" id="PTHR42924">
    <property type="entry name" value="EXONUCLEASE"/>
    <property type="match status" value="1"/>
</dbReference>
<dbReference type="InterPro" id="IPR004013">
    <property type="entry name" value="PHP_dom"/>
</dbReference>
<gene>
    <name evidence="2" type="ORF">AXX12_05985</name>
</gene>
<dbReference type="STRING" id="1794912.AXX12_05985"/>
<dbReference type="GO" id="GO:0004534">
    <property type="term" value="F:5'-3' RNA exonuclease activity"/>
    <property type="evidence" value="ECO:0007669"/>
    <property type="project" value="TreeGrafter"/>
</dbReference>
<sequence length="272" mass="29883">MIVDLHIHTTASDGSWTPAELIEQVRLAGIGLFAVTDHDSVGSLAATARLAREAGLSFIPGVEICSTVRDRNFHILGYGIDHQSKPLEGLLRHNTELMEQADEDSIHKLIAQGLPINYAEYHDYRHNPARGGWKSLSYLTDKGLCADVKEFFSKLFTAERGIVFPTFPSPQAVIATIHAAGGKAVLAHPGSDFHGTMLEETLDSFAEEAIDGVECFHPSQDDATSLRALRWCERHGLLITGGSDCHGVFVPERRLGRPVLHMERLKLESLLV</sequence>
<dbReference type="InterPro" id="IPR003141">
    <property type="entry name" value="Pol/His_phosphatase_N"/>
</dbReference>
<dbReference type="PANTHER" id="PTHR42924:SF3">
    <property type="entry name" value="POLYMERASE_HISTIDINOL PHOSPHATASE N-TERMINAL DOMAIN-CONTAINING PROTEIN"/>
    <property type="match status" value="1"/>
</dbReference>
<dbReference type="InterPro" id="IPR052018">
    <property type="entry name" value="PHP_domain"/>
</dbReference>